<evidence type="ECO:0000256" key="3">
    <source>
        <dbReference type="ARBA" id="ARBA00022475"/>
    </source>
</evidence>
<dbReference type="OrthoDB" id="9810952at2"/>
<keyword evidence="3" id="KW-1003">Cell membrane</keyword>
<accession>E6W6Z7</accession>
<dbReference type="EC" id="3.6.3.14" evidence="9"/>
<evidence type="ECO:0000256" key="1">
    <source>
        <dbReference type="ARBA" id="ARBA00004651"/>
    </source>
</evidence>
<evidence type="ECO:0000256" key="4">
    <source>
        <dbReference type="ARBA" id="ARBA00022692"/>
    </source>
</evidence>
<feature type="transmembrane region" description="Helical" evidence="8">
    <location>
        <begin position="362"/>
        <end position="386"/>
    </location>
</feature>
<feature type="transmembrane region" description="Helical" evidence="8">
    <location>
        <begin position="581"/>
        <end position="603"/>
    </location>
</feature>
<dbReference type="EMBL" id="CP002432">
    <property type="protein sequence ID" value="ADU65075.1"/>
    <property type="molecule type" value="Genomic_DNA"/>
</dbReference>
<dbReference type="GO" id="GO:0016787">
    <property type="term" value="F:hydrolase activity"/>
    <property type="evidence" value="ECO:0007669"/>
    <property type="project" value="UniProtKB-KW"/>
</dbReference>
<evidence type="ECO:0000256" key="6">
    <source>
        <dbReference type="ARBA" id="ARBA00023065"/>
    </source>
</evidence>
<feature type="transmembrane region" description="Helical" evidence="8">
    <location>
        <begin position="245"/>
        <end position="269"/>
    </location>
</feature>
<dbReference type="Pfam" id="PF02386">
    <property type="entry name" value="TrkH"/>
    <property type="match status" value="1"/>
</dbReference>
<proteinExistence type="predicted"/>
<feature type="transmembrane region" description="Helical" evidence="8">
    <location>
        <begin position="47"/>
        <end position="68"/>
    </location>
</feature>
<protein>
    <submittedName>
        <fullName evidence="9">H(+)-transporting two-sector ATPase</fullName>
        <ecNumber evidence="9">3.6.3.14</ecNumber>
    </submittedName>
</protein>
<evidence type="ECO:0000313" key="9">
    <source>
        <dbReference type="EMBL" id="ADU65075.1"/>
    </source>
</evidence>
<dbReference type="GO" id="GO:0030001">
    <property type="term" value="P:metal ion transport"/>
    <property type="evidence" value="ECO:0007669"/>
    <property type="project" value="UniProtKB-ARBA"/>
</dbReference>
<feature type="transmembrane region" description="Helical" evidence="8">
    <location>
        <begin position="150"/>
        <end position="172"/>
    </location>
</feature>
<feature type="transmembrane region" description="Helical" evidence="8">
    <location>
        <begin position="330"/>
        <end position="350"/>
    </location>
</feature>
<evidence type="ECO:0000256" key="5">
    <source>
        <dbReference type="ARBA" id="ARBA00022989"/>
    </source>
</evidence>
<organism evidence="9 10">
    <name type="scientific">Desulfurispirillum indicum (strain ATCC BAA-1389 / DSM 22839 / S5)</name>
    <dbReference type="NCBI Taxonomy" id="653733"/>
    <lineage>
        <taxon>Bacteria</taxon>
        <taxon>Pseudomonadati</taxon>
        <taxon>Chrysiogenota</taxon>
        <taxon>Chrysiogenia</taxon>
        <taxon>Chrysiogenales</taxon>
        <taxon>Chrysiogenaceae</taxon>
        <taxon>Desulfurispirillum</taxon>
    </lineage>
</organism>
<feature type="transmembrane region" description="Helical" evidence="8">
    <location>
        <begin position="406"/>
        <end position="425"/>
    </location>
</feature>
<dbReference type="InParanoid" id="E6W6Z7"/>
<evidence type="ECO:0000256" key="2">
    <source>
        <dbReference type="ARBA" id="ARBA00022448"/>
    </source>
</evidence>
<feature type="transmembrane region" description="Helical" evidence="8">
    <location>
        <begin position="80"/>
        <end position="99"/>
    </location>
</feature>
<dbReference type="STRING" id="653733.Selin_0319"/>
<sequence>MSQLPYHWRRRIARLDLAWKKHYRRARLTYQFFQDDLYDFSQRAHPVLKALSIVLGVLVFGSLLIPLAMDSSRQSPVAMLVEQTLLVAFGLHFFTRLLLTPRKKELLRKRWAEGTGATLACAMGLDLLLADGRHLVSALQGIGVYGSDTLMLLAIQIYLVTLVTIKIIQAIPETIANSDNPAKLILSSFLGVILVGTLLLMLPASTHDRSGLELINALFMSTSAVCVTGLIVVDTATHLSRFGQSVILILIQLGGIGVITFATYLALYLSGGIGVSERSLLRGVVQQDDVRAVSRTLKRIVLFTLGFEGIGAAVYFFSWKEFIPDMGERLFFAVFHTVSAFCNAGFSVFSNSLADPSNAVSLPINIVTMSLIIVGGLGFTTVSELVQKYFGAPATRHRCLSVHSLIVLRMTAGLIVAGTLLVLAIEWHGVLAGYSTSEKFLLSLFQSVTSRTAGFNTLDTGALSAATSLIIMLLMIIGASPSSTAGGLKTTTVYVLFASMIATIQGKDRVEIASRTLPQSVIFRAISATFLAFLILSVCTIILTITEDFPFLDILFEQISAFMTVGLSRGITADLTNIGKLVLVFSMFLGRVGLLTFAVAFAVRSDNRTYSYPEEVVLVN</sequence>
<dbReference type="RefSeq" id="WP_013504964.1">
    <property type="nucleotide sequence ID" value="NC_014836.1"/>
</dbReference>
<dbReference type="eggNOG" id="COG0168">
    <property type="taxonomic scope" value="Bacteria"/>
</dbReference>
<evidence type="ECO:0000313" key="10">
    <source>
        <dbReference type="Proteomes" id="UP000002572"/>
    </source>
</evidence>
<dbReference type="HOGENOM" id="CLU_026429_3_1_0"/>
<gene>
    <name evidence="9" type="ordered locus">Selin_0319</name>
</gene>
<keyword evidence="4 8" id="KW-0812">Transmembrane</keyword>
<feature type="transmembrane region" description="Helical" evidence="8">
    <location>
        <begin position="300"/>
        <end position="318"/>
    </location>
</feature>
<feature type="transmembrane region" description="Helical" evidence="8">
    <location>
        <begin position="184"/>
        <end position="202"/>
    </location>
</feature>
<keyword evidence="6" id="KW-0406">Ion transport</keyword>
<keyword evidence="7 8" id="KW-0472">Membrane</keyword>
<dbReference type="InterPro" id="IPR003445">
    <property type="entry name" value="Cat_transpt"/>
</dbReference>
<dbReference type="Proteomes" id="UP000002572">
    <property type="component" value="Chromosome"/>
</dbReference>
<dbReference type="GO" id="GO:0005886">
    <property type="term" value="C:plasma membrane"/>
    <property type="evidence" value="ECO:0007669"/>
    <property type="project" value="UniProtKB-SubCell"/>
</dbReference>
<keyword evidence="10" id="KW-1185">Reference proteome</keyword>
<feature type="transmembrane region" description="Helical" evidence="8">
    <location>
        <begin position="461"/>
        <end position="480"/>
    </location>
</feature>
<reference evidence="9 10" key="1">
    <citation type="submission" date="2010-12" db="EMBL/GenBank/DDBJ databases">
        <title>Complete sequence of Desulfurispirillum indicum S5.</title>
        <authorList>
            <consortium name="US DOE Joint Genome Institute"/>
            <person name="Lucas S."/>
            <person name="Copeland A."/>
            <person name="Lapidus A."/>
            <person name="Cheng J.-F."/>
            <person name="Goodwin L."/>
            <person name="Pitluck S."/>
            <person name="Chertkov O."/>
            <person name="Held B."/>
            <person name="Detter J.C."/>
            <person name="Han C."/>
            <person name="Tapia R."/>
            <person name="Land M."/>
            <person name="Hauser L."/>
            <person name="Kyrpides N."/>
            <person name="Ivanova N."/>
            <person name="Mikhailova N."/>
            <person name="Haggblom M."/>
            <person name="Rauschenbach I."/>
            <person name="Bini E."/>
            <person name="Woyke T."/>
        </authorList>
    </citation>
    <scope>NUCLEOTIDE SEQUENCE [LARGE SCALE GENOMIC DNA]</scope>
    <source>
        <strain evidence="10">ATCC BAA-1389 / DSM 22839 / S5</strain>
    </source>
</reference>
<dbReference type="PANTHER" id="PTHR32024">
    <property type="entry name" value="TRK SYSTEM POTASSIUM UPTAKE PROTEIN TRKG-RELATED"/>
    <property type="match status" value="1"/>
</dbReference>
<evidence type="ECO:0000256" key="8">
    <source>
        <dbReference type="SAM" id="Phobius"/>
    </source>
</evidence>
<comment type="subcellular location">
    <subcellularLocation>
        <location evidence="1">Cell membrane</location>
        <topology evidence="1">Multi-pass membrane protein</topology>
    </subcellularLocation>
</comment>
<feature type="transmembrane region" description="Helical" evidence="8">
    <location>
        <begin position="214"/>
        <end position="233"/>
    </location>
</feature>
<dbReference type="PANTHER" id="PTHR32024:SF1">
    <property type="entry name" value="KTR SYSTEM POTASSIUM UPTAKE PROTEIN B"/>
    <property type="match status" value="1"/>
</dbReference>
<keyword evidence="2" id="KW-0813">Transport</keyword>
<feature type="transmembrane region" description="Helical" evidence="8">
    <location>
        <begin position="111"/>
        <end position="130"/>
    </location>
</feature>
<name>E6W6Z7_DESIS</name>
<dbReference type="AlphaFoldDB" id="E6W6Z7"/>
<keyword evidence="9" id="KW-0378">Hydrolase</keyword>
<dbReference type="GO" id="GO:0008324">
    <property type="term" value="F:monoatomic cation transmembrane transporter activity"/>
    <property type="evidence" value="ECO:0007669"/>
    <property type="project" value="InterPro"/>
</dbReference>
<keyword evidence="5 8" id="KW-1133">Transmembrane helix</keyword>
<feature type="transmembrane region" description="Helical" evidence="8">
    <location>
        <begin position="525"/>
        <end position="545"/>
    </location>
</feature>
<evidence type="ECO:0000256" key="7">
    <source>
        <dbReference type="ARBA" id="ARBA00023136"/>
    </source>
</evidence>
<dbReference type="KEGG" id="din:Selin_0319"/>